<dbReference type="Proteomes" id="UP001500305">
    <property type="component" value="Unassembled WGS sequence"/>
</dbReference>
<comment type="caution">
    <text evidence="1">The sequence shown here is derived from an EMBL/GenBank/DDBJ whole genome shotgun (WGS) entry which is preliminary data.</text>
</comment>
<gene>
    <name evidence="1" type="ORF">GCM10010430_72870</name>
</gene>
<reference evidence="1 2" key="1">
    <citation type="journal article" date="2019" name="Int. J. Syst. Evol. Microbiol.">
        <title>The Global Catalogue of Microorganisms (GCM) 10K type strain sequencing project: providing services to taxonomists for standard genome sequencing and annotation.</title>
        <authorList>
            <consortium name="The Broad Institute Genomics Platform"/>
            <consortium name="The Broad Institute Genome Sequencing Center for Infectious Disease"/>
            <person name="Wu L."/>
            <person name="Ma J."/>
        </authorList>
    </citation>
    <scope>NUCLEOTIDE SEQUENCE [LARGE SCALE GENOMIC DNA]</scope>
    <source>
        <strain evidence="1 2">JCM 7356</strain>
    </source>
</reference>
<sequence>MVRGAVVESAVRFGVLAGVTVVSISSVSPVELLVAAVAAAGGAFAARRLRLAAGVAPGGAQGAVRAAVLVPAGVVRGCGVLTSALVSGSRRAGFGRILLREGVGAGWAGVLLAASPDTCVVEIPEPGEVLVHELGPGPGPVDGVVADAEGAP</sequence>
<accession>A0ABN3EYM4</accession>
<protein>
    <submittedName>
        <fullName evidence="1">Uncharacterized protein</fullName>
    </submittedName>
</protein>
<proteinExistence type="predicted"/>
<evidence type="ECO:0000313" key="1">
    <source>
        <dbReference type="EMBL" id="GAA2276347.1"/>
    </source>
</evidence>
<dbReference type="EMBL" id="BAAATR010000054">
    <property type="protein sequence ID" value="GAA2276347.1"/>
    <property type="molecule type" value="Genomic_DNA"/>
</dbReference>
<organism evidence="1 2">
    <name type="scientific">Kitasatospora cystarginea</name>
    <dbReference type="NCBI Taxonomy" id="58350"/>
    <lineage>
        <taxon>Bacteria</taxon>
        <taxon>Bacillati</taxon>
        <taxon>Actinomycetota</taxon>
        <taxon>Actinomycetes</taxon>
        <taxon>Kitasatosporales</taxon>
        <taxon>Streptomycetaceae</taxon>
        <taxon>Kitasatospora</taxon>
    </lineage>
</organism>
<keyword evidence="2" id="KW-1185">Reference proteome</keyword>
<name>A0ABN3EYM4_9ACTN</name>
<evidence type="ECO:0000313" key="2">
    <source>
        <dbReference type="Proteomes" id="UP001500305"/>
    </source>
</evidence>